<evidence type="ECO:0000313" key="2">
    <source>
        <dbReference type="Proteomes" id="UP000887013"/>
    </source>
</evidence>
<dbReference type="OrthoDB" id="10474352at2759"/>
<dbReference type="Proteomes" id="UP000887013">
    <property type="component" value="Unassembled WGS sequence"/>
</dbReference>
<dbReference type="EMBL" id="BMAW01030133">
    <property type="protein sequence ID" value="GFU15135.1"/>
    <property type="molecule type" value="Genomic_DNA"/>
</dbReference>
<organism evidence="1 2">
    <name type="scientific">Nephila pilipes</name>
    <name type="common">Giant wood spider</name>
    <name type="synonym">Nephila maculata</name>
    <dbReference type="NCBI Taxonomy" id="299642"/>
    <lineage>
        <taxon>Eukaryota</taxon>
        <taxon>Metazoa</taxon>
        <taxon>Ecdysozoa</taxon>
        <taxon>Arthropoda</taxon>
        <taxon>Chelicerata</taxon>
        <taxon>Arachnida</taxon>
        <taxon>Araneae</taxon>
        <taxon>Araneomorphae</taxon>
        <taxon>Entelegynae</taxon>
        <taxon>Araneoidea</taxon>
        <taxon>Nephilidae</taxon>
        <taxon>Nephila</taxon>
    </lineage>
</organism>
<gene>
    <name evidence="1" type="ORF">NPIL_134751</name>
</gene>
<sequence length="83" mass="9139">MSLPSTSSVFHASSGEVGRKEGWRGNVVIPSGWVERSEQGLPPSTFTPLRVGFRQQFSSRTGRERILLICDQNRLSHALLSVG</sequence>
<reference evidence="1" key="1">
    <citation type="submission" date="2020-08" db="EMBL/GenBank/DDBJ databases">
        <title>Multicomponent nature underlies the extraordinary mechanical properties of spider dragline silk.</title>
        <authorList>
            <person name="Kono N."/>
            <person name="Nakamura H."/>
            <person name="Mori M."/>
            <person name="Yoshida Y."/>
            <person name="Ohtoshi R."/>
            <person name="Malay A.D."/>
            <person name="Moran D.A.P."/>
            <person name="Tomita M."/>
            <person name="Numata K."/>
            <person name="Arakawa K."/>
        </authorList>
    </citation>
    <scope>NUCLEOTIDE SEQUENCE</scope>
</reference>
<accession>A0A8X6QIB6</accession>
<protein>
    <submittedName>
        <fullName evidence="1">Uncharacterized protein</fullName>
    </submittedName>
</protein>
<proteinExistence type="predicted"/>
<evidence type="ECO:0000313" key="1">
    <source>
        <dbReference type="EMBL" id="GFU15135.1"/>
    </source>
</evidence>
<keyword evidence="2" id="KW-1185">Reference proteome</keyword>
<name>A0A8X6QIB6_NEPPI</name>
<comment type="caution">
    <text evidence="1">The sequence shown here is derived from an EMBL/GenBank/DDBJ whole genome shotgun (WGS) entry which is preliminary data.</text>
</comment>
<dbReference type="AlphaFoldDB" id="A0A8X6QIB6"/>